<dbReference type="PANTHER" id="PTHR37984:SF5">
    <property type="entry name" value="PROTEIN NYNRIN-LIKE"/>
    <property type="match status" value="1"/>
</dbReference>
<gene>
    <name evidence="3" type="ORF">RRG08_005154</name>
</gene>
<dbReference type="SUPFAM" id="SSF56672">
    <property type="entry name" value="DNA/RNA polymerases"/>
    <property type="match status" value="1"/>
</dbReference>
<evidence type="ECO:0000259" key="2">
    <source>
        <dbReference type="PROSITE" id="PS50994"/>
    </source>
</evidence>
<evidence type="ECO:0000313" key="3">
    <source>
        <dbReference type="EMBL" id="KAK3769207.1"/>
    </source>
</evidence>
<name>A0AAE0ZH43_9GAST</name>
<dbReference type="GO" id="GO:0003824">
    <property type="term" value="F:catalytic activity"/>
    <property type="evidence" value="ECO:0007669"/>
    <property type="project" value="UniProtKB-KW"/>
</dbReference>
<feature type="domain" description="Integrase catalytic" evidence="2">
    <location>
        <begin position="81"/>
        <end position="253"/>
    </location>
</feature>
<dbReference type="EMBL" id="JAWDGP010003957">
    <property type="protein sequence ID" value="KAK3769207.1"/>
    <property type="molecule type" value="Genomic_DNA"/>
</dbReference>
<dbReference type="InterPro" id="IPR043128">
    <property type="entry name" value="Rev_trsase/Diguanyl_cyclase"/>
</dbReference>
<dbReference type="InterPro" id="IPR041577">
    <property type="entry name" value="RT_RNaseH_2"/>
</dbReference>
<keyword evidence="1" id="KW-0511">Multifunctional enzyme</keyword>
<dbReference type="PROSITE" id="PS50994">
    <property type="entry name" value="INTEGRASE"/>
    <property type="match status" value="1"/>
</dbReference>
<dbReference type="Proteomes" id="UP001283361">
    <property type="component" value="Unassembled WGS sequence"/>
</dbReference>
<evidence type="ECO:0000313" key="4">
    <source>
        <dbReference type="Proteomes" id="UP001283361"/>
    </source>
</evidence>
<dbReference type="FunFam" id="3.30.420.10:FF:000032">
    <property type="entry name" value="Retrovirus-related Pol polyprotein from transposon 297-like Protein"/>
    <property type="match status" value="1"/>
</dbReference>
<dbReference type="Gene3D" id="3.30.70.270">
    <property type="match status" value="1"/>
</dbReference>
<evidence type="ECO:0000256" key="1">
    <source>
        <dbReference type="ARBA" id="ARBA00023268"/>
    </source>
</evidence>
<dbReference type="GO" id="GO:0015074">
    <property type="term" value="P:DNA integration"/>
    <property type="evidence" value="ECO:0007669"/>
    <property type="project" value="InterPro"/>
</dbReference>
<reference evidence="3" key="1">
    <citation type="journal article" date="2023" name="G3 (Bethesda)">
        <title>A reference genome for the long-term kleptoplast-retaining sea slug Elysia crispata morphotype clarki.</title>
        <authorList>
            <person name="Eastman K.E."/>
            <person name="Pendleton A.L."/>
            <person name="Shaikh M.A."/>
            <person name="Suttiyut T."/>
            <person name="Ogas R."/>
            <person name="Tomko P."/>
            <person name="Gavelis G."/>
            <person name="Widhalm J.R."/>
            <person name="Wisecaver J.H."/>
        </authorList>
    </citation>
    <scope>NUCLEOTIDE SEQUENCE</scope>
    <source>
        <strain evidence="3">ECLA1</strain>
    </source>
</reference>
<accession>A0AAE0ZH43</accession>
<dbReference type="GO" id="GO:0003676">
    <property type="term" value="F:nucleic acid binding"/>
    <property type="evidence" value="ECO:0007669"/>
    <property type="project" value="InterPro"/>
</dbReference>
<dbReference type="InterPro" id="IPR001584">
    <property type="entry name" value="Integrase_cat-core"/>
</dbReference>
<sequence length="320" mass="36160">MINYYRRFLPGIAAVLAPLHSQASGKGQHIDWSEECQNAFNKIKEVLSEAVLLHHSQLNAPTSLTVDASNTAIGSQLEQSKERLPSSYRFCSLHVDLVGPLPQSQGMTYLFTIIYRFTRWPEVVPLPDAHASTCASVLIQHWIARFGAPADITSDRGRQFTSTLWTMLNKLLGIEAKTTTAYHPQANGMVERFHRQLKTALKTRTASPNWLDELPMVLLGVRSIWRADLDCSPVELVYRSTLRIPGEFLQPRHARTIEPDLPFLRHLQTMRSIQPTQPRFHGNQNIHFGVISVCCMSLHSNTGERQWGENNSNDVTVRQG</sequence>
<dbReference type="Pfam" id="PF00665">
    <property type="entry name" value="rve"/>
    <property type="match status" value="1"/>
</dbReference>
<dbReference type="InterPro" id="IPR036397">
    <property type="entry name" value="RNaseH_sf"/>
</dbReference>
<comment type="caution">
    <text evidence="3">The sequence shown here is derived from an EMBL/GenBank/DDBJ whole genome shotgun (WGS) entry which is preliminary data.</text>
</comment>
<keyword evidence="4" id="KW-1185">Reference proteome</keyword>
<organism evidence="3 4">
    <name type="scientific">Elysia crispata</name>
    <name type="common">lettuce slug</name>
    <dbReference type="NCBI Taxonomy" id="231223"/>
    <lineage>
        <taxon>Eukaryota</taxon>
        <taxon>Metazoa</taxon>
        <taxon>Spiralia</taxon>
        <taxon>Lophotrochozoa</taxon>
        <taxon>Mollusca</taxon>
        <taxon>Gastropoda</taxon>
        <taxon>Heterobranchia</taxon>
        <taxon>Euthyneura</taxon>
        <taxon>Panpulmonata</taxon>
        <taxon>Sacoglossa</taxon>
        <taxon>Placobranchoidea</taxon>
        <taxon>Plakobranchidae</taxon>
        <taxon>Elysia</taxon>
    </lineage>
</organism>
<dbReference type="InterPro" id="IPR050951">
    <property type="entry name" value="Retrovirus_Pol_polyprotein"/>
</dbReference>
<dbReference type="InterPro" id="IPR012337">
    <property type="entry name" value="RNaseH-like_sf"/>
</dbReference>
<protein>
    <recommendedName>
        <fullName evidence="2">Integrase catalytic domain-containing protein</fullName>
    </recommendedName>
</protein>
<dbReference type="AlphaFoldDB" id="A0AAE0ZH43"/>
<dbReference type="InterPro" id="IPR043502">
    <property type="entry name" value="DNA/RNA_pol_sf"/>
</dbReference>
<dbReference type="Pfam" id="PF17919">
    <property type="entry name" value="RT_RNaseH_2"/>
    <property type="match status" value="1"/>
</dbReference>
<proteinExistence type="predicted"/>
<dbReference type="SUPFAM" id="SSF53098">
    <property type="entry name" value="Ribonuclease H-like"/>
    <property type="match status" value="1"/>
</dbReference>
<dbReference type="Gene3D" id="3.30.420.10">
    <property type="entry name" value="Ribonuclease H-like superfamily/Ribonuclease H"/>
    <property type="match status" value="1"/>
</dbReference>
<dbReference type="PANTHER" id="PTHR37984">
    <property type="entry name" value="PROTEIN CBG26694"/>
    <property type="match status" value="1"/>
</dbReference>